<dbReference type="PANTHER" id="PTHR31382:SF4">
    <property type="entry name" value="NA(+)_H(+) ANTIPORTER"/>
    <property type="match status" value="1"/>
</dbReference>
<keyword evidence="4" id="KW-0050">Antiport</keyword>
<feature type="transmembrane region" description="Helical" evidence="12">
    <location>
        <begin position="14"/>
        <end position="33"/>
    </location>
</feature>
<proteinExistence type="inferred from homology"/>
<accession>A0AAD7HK95</accession>
<dbReference type="EMBL" id="JARJLG010000258">
    <property type="protein sequence ID" value="KAJ7722438.1"/>
    <property type="molecule type" value="Genomic_DNA"/>
</dbReference>
<evidence type="ECO:0000256" key="4">
    <source>
        <dbReference type="ARBA" id="ARBA00022449"/>
    </source>
</evidence>
<evidence type="ECO:0000259" key="13">
    <source>
        <dbReference type="Pfam" id="PF00999"/>
    </source>
</evidence>
<feature type="transmembrane region" description="Helical" evidence="12">
    <location>
        <begin position="180"/>
        <end position="198"/>
    </location>
</feature>
<keyword evidence="7" id="KW-0915">Sodium</keyword>
<evidence type="ECO:0000256" key="5">
    <source>
        <dbReference type="ARBA" id="ARBA00022692"/>
    </source>
</evidence>
<keyword evidence="10" id="KW-0739">Sodium transport</keyword>
<feature type="region of interest" description="Disordered" evidence="11">
    <location>
        <begin position="474"/>
        <end position="560"/>
    </location>
</feature>
<evidence type="ECO:0000256" key="9">
    <source>
        <dbReference type="ARBA" id="ARBA00023136"/>
    </source>
</evidence>
<evidence type="ECO:0000313" key="14">
    <source>
        <dbReference type="EMBL" id="KAJ7722438.1"/>
    </source>
</evidence>
<dbReference type="FunFam" id="1.20.1530.20:FF:000015">
    <property type="entry name" value="Na(+)/H(+) antiporter 2"/>
    <property type="match status" value="1"/>
</dbReference>
<keyword evidence="6 12" id="KW-1133">Transmembrane helix</keyword>
<evidence type="ECO:0000256" key="8">
    <source>
        <dbReference type="ARBA" id="ARBA00023065"/>
    </source>
</evidence>
<feature type="compositionally biased region" description="Basic and acidic residues" evidence="11">
    <location>
        <begin position="530"/>
        <end position="552"/>
    </location>
</feature>
<organism evidence="14 15">
    <name type="scientific">Mycena maculata</name>
    <dbReference type="NCBI Taxonomy" id="230809"/>
    <lineage>
        <taxon>Eukaryota</taxon>
        <taxon>Fungi</taxon>
        <taxon>Dikarya</taxon>
        <taxon>Basidiomycota</taxon>
        <taxon>Agaricomycotina</taxon>
        <taxon>Agaricomycetes</taxon>
        <taxon>Agaricomycetidae</taxon>
        <taxon>Agaricales</taxon>
        <taxon>Marasmiineae</taxon>
        <taxon>Mycenaceae</taxon>
        <taxon>Mycena</taxon>
    </lineage>
</organism>
<feature type="compositionally biased region" description="Basic residues" evidence="11">
    <location>
        <begin position="693"/>
        <end position="711"/>
    </location>
</feature>
<dbReference type="GO" id="GO:0005886">
    <property type="term" value="C:plasma membrane"/>
    <property type="evidence" value="ECO:0007669"/>
    <property type="project" value="InterPro"/>
</dbReference>
<feature type="transmembrane region" description="Helical" evidence="12">
    <location>
        <begin position="301"/>
        <end position="320"/>
    </location>
</feature>
<sequence>MAKFDPFEASIPHIAYAALGGFVVLFGMFSLLLREKLYIGEACWAFLFGVVIGPYGANIFNPRGWAGDNEDTVNTITLELTRVVLAIGVFAIGVELPKAYMRRHWKSLFFLLGPVMIWGWFVAAGFIFLMIPGLDFLSSLAVAACLTPTDPILAAAVVGGKYADKHVPAHIRHLLAAESGCNDGAAFPFLYIALYLILDSTTKGAIRDWFLKLWLYQVILGVVIGSLIGFAFRHMMKFSERHSLIDRHSYVAQYVSLALLTIGLTTLLGSDDLLSAFACGTAFAWDGFFNRQTEESVFSSVIDLLFNVAAFVYVGAWMPFSSFQDPSGTTLQVWRLVVLAICVFLLRRLPIMVALYRWIPDIKTFREAVFSGHFGPIGVGAVFISTLATQVLQESALSTENEQIALLMKTIQPICAFMVLCSITIHGLSIPSFSLGRRVHSVSRTWSRHTTATATHPQQPDWMDHVRHAGGGVVVNRDHEAERRIGDVEMGLGSGEDKEVVDGRPQEEIDVRMERSESPTAVGTAPGSSDEEKEKSMKERQAEVEAGTRPEGDVPPDGEELVSEWQEGHHRIIERRAGPGEEVEVEVIRNVDGEHVSSAYRGSEAVVRGLVEKLRAAPHAMEMDIEALGRGIEERLAHSPILGHMHMHHPHPPAHGDGDEDEEGWASDASGGDDGDAPMAGPSSPPSPDRGDRRKRSRSPKIKPAKRRGSVSRKGLLGHAQQFMRDHRPRGAGSSSSSSAPPLAPLAASALSSSVSSSESPTPGTQTPMRAADFAYPRAAPAESAARQGRRSRVDSLRLQHSTRASREASPARSVRFAEEGGPRSGTSTPLVSVFGEDAHAAPAPATTDNPEDNGGERGKGVTFDLPDLPPSGSAG</sequence>
<evidence type="ECO:0000313" key="15">
    <source>
        <dbReference type="Proteomes" id="UP001215280"/>
    </source>
</evidence>
<dbReference type="AlphaFoldDB" id="A0AAD7HK95"/>
<gene>
    <name evidence="14" type="ORF">DFH07DRAFT_1006616</name>
</gene>
<name>A0AAD7HK95_9AGAR</name>
<comment type="subcellular location">
    <subcellularLocation>
        <location evidence="1">Membrane</location>
        <topology evidence="1">Multi-pass membrane protein</topology>
    </subcellularLocation>
</comment>
<feature type="transmembrane region" description="Helical" evidence="12">
    <location>
        <begin position="213"/>
        <end position="236"/>
    </location>
</feature>
<evidence type="ECO:0000256" key="10">
    <source>
        <dbReference type="ARBA" id="ARBA00023201"/>
    </source>
</evidence>
<reference evidence="14" key="1">
    <citation type="submission" date="2023-03" db="EMBL/GenBank/DDBJ databases">
        <title>Massive genome expansion in bonnet fungi (Mycena s.s.) driven by repeated elements and novel gene families across ecological guilds.</title>
        <authorList>
            <consortium name="Lawrence Berkeley National Laboratory"/>
            <person name="Harder C.B."/>
            <person name="Miyauchi S."/>
            <person name="Viragh M."/>
            <person name="Kuo A."/>
            <person name="Thoen E."/>
            <person name="Andreopoulos B."/>
            <person name="Lu D."/>
            <person name="Skrede I."/>
            <person name="Drula E."/>
            <person name="Henrissat B."/>
            <person name="Morin E."/>
            <person name="Kohler A."/>
            <person name="Barry K."/>
            <person name="LaButti K."/>
            <person name="Morin E."/>
            <person name="Salamov A."/>
            <person name="Lipzen A."/>
            <person name="Mereny Z."/>
            <person name="Hegedus B."/>
            <person name="Baldrian P."/>
            <person name="Stursova M."/>
            <person name="Weitz H."/>
            <person name="Taylor A."/>
            <person name="Grigoriev I.V."/>
            <person name="Nagy L.G."/>
            <person name="Martin F."/>
            <person name="Kauserud H."/>
        </authorList>
    </citation>
    <scope>NUCLEOTIDE SEQUENCE</scope>
    <source>
        <strain evidence="14">CBHHK188m</strain>
    </source>
</reference>
<dbReference type="Pfam" id="PF00999">
    <property type="entry name" value="Na_H_Exchanger"/>
    <property type="match status" value="1"/>
</dbReference>
<keyword evidence="3" id="KW-0813">Transport</keyword>
<feature type="transmembrane region" description="Helical" evidence="12">
    <location>
        <begin position="80"/>
        <end position="96"/>
    </location>
</feature>
<dbReference type="Proteomes" id="UP001215280">
    <property type="component" value="Unassembled WGS sequence"/>
</dbReference>
<evidence type="ECO:0000256" key="11">
    <source>
        <dbReference type="SAM" id="MobiDB-lite"/>
    </source>
</evidence>
<dbReference type="InterPro" id="IPR004712">
    <property type="entry name" value="Na+/H+_antiporter_fungi"/>
</dbReference>
<keyword evidence="5 12" id="KW-0812">Transmembrane</keyword>
<keyword evidence="15" id="KW-1185">Reference proteome</keyword>
<feature type="compositionally biased region" description="Low complexity" evidence="11">
    <location>
        <begin position="770"/>
        <end position="787"/>
    </location>
</feature>
<feature type="transmembrane region" description="Helical" evidence="12">
    <location>
        <begin position="108"/>
        <end position="131"/>
    </location>
</feature>
<evidence type="ECO:0000256" key="12">
    <source>
        <dbReference type="SAM" id="Phobius"/>
    </source>
</evidence>
<feature type="transmembrane region" description="Helical" evidence="12">
    <location>
        <begin position="42"/>
        <end position="60"/>
    </location>
</feature>
<feature type="transmembrane region" description="Helical" evidence="12">
    <location>
        <begin position="368"/>
        <end position="391"/>
    </location>
</feature>
<dbReference type="GO" id="GO:0015385">
    <property type="term" value="F:sodium:proton antiporter activity"/>
    <property type="evidence" value="ECO:0007669"/>
    <property type="project" value="InterPro"/>
</dbReference>
<evidence type="ECO:0000256" key="7">
    <source>
        <dbReference type="ARBA" id="ARBA00023053"/>
    </source>
</evidence>
<feature type="compositionally biased region" description="Acidic residues" evidence="11">
    <location>
        <begin position="658"/>
        <end position="676"/>
    </location>
</feature>
<keyword evidence="8" id="KW-0406">Ion transport</keyword>
<feature type="transmembrane region" description="Helical" evidence="12">
    <location>
        <begin position="137"/>
        <end position="159"/>
    </location>
</feature>
<dbReference type="GO" id="GO:0120029">
    <property type="term" value="P:proton export across plasma membrane"/>
    <property type="evidence" value="ECO:0007669"/>
    <property type="project" value="InterPro"/>
</dbReference>
<comment type="caution">
    <text evidence="14">The sequence shown here is derived from an EMBL/GenBank/DDBJ whole genome shotgun (WGS) entry which is preliminary data.</text>
</comment>
<dbReference type="InterPro" id="IPR006153">
    <property type="entry name" value="Cation/H_exchanger_TM"/>
</dbReference>
<feature type="compositionally biased region" description="Basic and acidic residues" evidence="11">
    <location>
        <begin position="476"/>
        <end position="487"/>
    </location>
</feature>
<comment type="similarity">
    <text evidence="2">Belongs to the fungal Na(+)/H(+) exchanger family.</text>
</comment>
<feature type="region of interest" description="Disordered" evidence="11">
    <location>
        <begin position="643"/>
        <end position="876"/>
    </location>
</feature>
<evidence type="ECO:0000256" key="3">
    <source>
        <dbReference type="ARBA" id="ARBA00022448"/>
    </source>
</evidence>
<evidence type="ECO:0000256" key="1">
    <source>
        <dbReference type="ARBA" id="ARBA00004141"/>
    </source>
</evidence>
<feature type="transmembrane region" description="Helical" evidence="12">
    <location>
        <begin position="332"/>
        <end position="356"/>
    </location>
</feature>
<evidence type="ECO:0000256" key="2">
    <source>
        <dbReference type="ARBA" id="ARBA00005248"/>
    </source>
</evidence>
<keyword evidence="9 12" id="KW-0472">Membrane</keyword>
<dbReference type="GO" id="GO:0042391">
    <property type="term" value="P:regulation of membrane potential"/>
    <property type="evidence" value="ECO:0007669"/>
    <property type="project" value="InterPro"/>
</dbReference>
<feature type="compositionally biased region" description="Basic and acidic residues" evidence="11">
    <location>
        <begin position="495"/>
        <end position="517"/>
    </location>
</feature>
<feature type="compositionally biased region" description="Low complexity" evidence="11">
    <location>
        <begin position="734"/>
        <end position="761"/>
    </location>
</feature>
<feature type="domain" description="Cation/H+ exchanger transmembrane" evidence="13">
    <location>
        <begin position="29"/>
        <end position="432"/>
    </location>
</feature>
<dbReference type="GO" id="GO:0030007">
    <property type="term" value="P:intracellular potassium ion homeostasis"/>
    <property type="evidence" value="ECO:0007669"/>
    <property type="project" value="TreeGrafter"/>
</dbReference>
<dbReference type="PANTHER" id="PTHR31382">
    <property type="entry name" value="NA(+)/H(+) ANTIPORTER"/>
    <property type="match status" value="1"/>
</dbReference>
<evidence type="ECO:0000256" key="6">
    <source>
        <dbReference type="ARBA" id="ARBA00022989"/>
    </source>
</evidence>
<dbReference type="GO" id="GO:0036376">
    <property type="term" value="P:sodium ion export across plasma membrane"/>
    <property type="evidence" value="ECO:0007669"/>
    <property type="project" value="InterPro"/>
</dbReference>
<protein>
    <submittedName>
        <fullName evidence="14">Sodium/hydrogen exchanger family-domain-containing protein</fullName>
    </submittedName>
</protein>